<dbReference type="SUPFAM" id="SSF51556">
    <property type="entry name" value="Metallo-dependent hydrolases"/>
    <property type="match status" value="1"/>
</dbReference>
<organism evidence="2 3">
    <name type="scientific">Pseudarthrobacter siccitolerans</name>
    <dbReference type="NCBI Taxonomy" id="861266"/>
    <lineage>
        <taxon>Bacteria</taxon>
        <taxon>Bacillati</taxon>
        <taxon>Actinomycetota</taxon>
        <taxon>Actinomycetes</taxon>
        <taxon>Micrococcales</taxon>
        <taxon>Micrococcaceae</taxon>
        <taxon>Pseudarthrobacter</taxon>
    </lineage>
</organism>
<dbReference type="CDD" id="cd01297">
    <property type="entry name" value="D-aminoacylase"/>
    <property type="match status" value="1"/>
</dbReference>
<dbReference type="InterPro" id="IPR032466">
    <property type="entry name" value="Metal_Hydrolase"/>
</dbReference>
<dbReference type="Proteomes" id="UP001236806">
    <property type="component" value="Unassembled WGS sequence"/>
</dbReference>
<feature type="domain" description="Amidohydrolase 3" evidence="1">
    <location>
        <begin position="44"/>
        <end position="507"/>
    </location>
</feature>
<dbReference type="PANTHER" id="PTHR11647">
    <property type="entry name" value="HYDRANTOINASE/DIHYDROPYRIMIDINASE FAMILY MEMBER"/>
    <property type="match status" value="1"/>
</dbReference>
<dbReference type="GO" id="GO:0047420">
    <property type="term" value="F:N-acyl-D-amino-acid deacylase activity"/>
    <property type="evidence" value="ECO:0007669"/>
    <property type="project" value="UniProtKB-EC"/>
</dbReference>
<evidence type="ECO:0000313" key="2">
    <source>
        <dbReference type="EMBL" id="MDQ0674444.1"/>
    </source>
</evidence>
<dbReference type="InterPro" id="IPR013108">
    <property type="entry name" value="Amidohydro_3"/>
</dbReference>
<proteinExistence type="predicted"/>
<dbReference type="InterPro" id="IPR023100">
    <property type="entry name" value="D-aminoacylase_insert_dom_sf"/>
</dbReference>
<sequence length="529" mass="56130">MGDLVLRGGSIIDGTGRPAFTADLAVSDGRISGILPPGQDFSGEELDVRGLVVSPGFIDMHAHSDLAVLADPEHVSKVAQGITLEVVGQDGLGYAPVNDEVMAATREQIAGWNGTPELDYSWRSIADYLAKVDEGAAANVAVLVPHGTARMMVMGTESRAATADELGRIRDIVAQGLRDGAMGMSTGLTYTPGMYASDEELVHALAAVKEIGGYYCPHHRNYGADVVEGYQACLKIAGAAGVPLHLAHCHVNFPQNKGRAVEVLAAIDEAMGAGLDVTLDSYPYLAGATYLAALLPSWVHEGGKDAMGQRLADPTVRQRILREIEVEGSDGHHGVPMDWTTIVIASTQRTDNAWAVGKTVTEMAGERGASAGAAFLDLLVADDFGAGCLVQVGNEENVQAVMRHRAHTVGSDGILVGDRPHPRGWGTFPRFLGHYVRELGVMSLEEAVLHATSRPARRLGLADRGVVKVGNWADLVVFDAQAVGSRATYDNPKVLPDGIHHVFVNGEATIRQGTRTSAKPGRAVRRIQK</sequence>
<dbReference type="Gene3D" id="3.20.20.140">
    <property type="entry name" value="Metal-dependent hydrolases"/>
    <property type="match status" value="1"/>
</dbReference>
<evidence type="ECO:0000259" key="1">
    <source>
        <dbReference type="Pfam" id="PF07969"/>
    </source>
</evidence>
<protein>
    <submittedName>
        <fullName evidence="2">N-acyl-D-amino-acid deacylase</fullName>
        <ecNumber evidence="2">3.5.1.81</ecNumber>
    </submittedName>
</protein>
<reference evidence="2 3" key="1">
    <citation type="submission" date="2023-07" db="EMBL/GenBank/DDBJ databases">
        <title>Comparative genomics of wheat-associated soil bacteria to identify genetic determinants of phenazine resistance.</title>
        <authorList>
            <person name="Mouncey N."/>
        </authorList>
    </citation>
    <scope>NUCLEOTIDE SEQUENCE [LARGE SCALE GENOMIC DNA]</scope>
    <source>
        <strain evidence="2 3">W1I3</strain>
    </source>
</reference>
<gene>
    <name evidence="2" type="ORF">QFZ36_002005</name>
</gene>
<dbReference type="Gene3D" id="2.30.40.10">
    <property type="entry name" value="Urease, subunit C, domain 1"/>
    <property type="match status" value="1"/>
</dbReference>
<dbReference type="EMBL" id="JAUSXB010000001">
    <property type="protein sequence ID" value="MDQ0674444.1"/>
    <property type="molecule type" value="Genomic_DNA"/>
</dbReference>
<dbReference type="Gene3D" id="3.30.1490.130">
    <property type="entry name" value="D-aminoacylase. Domain 3"/>
    <property type="match status" value="1"/>
</dbReference>
<dbReference type="EC" id="3.5.1.81" evidence="2"/>
<evidence type="ECO:0000313" key="3">
    <source>
        <dbReference type="Proteomes" id="UP001236806"/>
    </source>
</evidence>
<keyword evidence="3" id="KW-1185">Reference proteome</keyword>
<dbReference type="InterPro" id="IPR050378">
    <property type="entry name" value="Metallo-dep_Hydrolases_sf"/>
</dbReference>
<keyword evidence="2" id="KW-0378">Hydrolase</keyword>
<accession>A0ABU0PKF3</accession>
<dbReference type="RefSeq" id="WP_306636023.1">
    <property type="nucleotide sequence ID" value="NZ_JAUSXB010000001.1"/>
</dbReference>
<dbReference type="Pfam" id="PF07969">
    <property type="entry name" value="Amidohydro_3"/>
    <property type="match status" value="1"/>
</dbReference>
<dbReference type="PANTHER" id="PTHR11647:SF1">
    <property type="entry name" value="COLLAPSIN RESPONSE MEDIATOR PROTEIN"/>
    <property type="match status" value="1"/>
</dbReference>
<name>A0ABU0PKF3_9MICC</name>
<dbReference type="SUPFAM" id="SSF51338">
    <property type="entry name" value="Composite domain of metallo-dependent hydrolases"/>
    <property type="match status" value="1"/>
</dbReference>
<comment type="caution">
    <text evidence="2">The sequence shown here is derived from an EMBL/GenBank/DDBJ whole genome shotgun (WGS) entry which is preliminary data.</text>
</comment>
<dbReference type="InterPro" id="IPR011059">
    <property type="entry name" value="Metal-dep_hydrolase_composite"/>
</dbReference>